<dbReference type="EMBL" id="LAZR01009205">
    <property type="protein sequence ID" value="KKM74040.1"/>
    <property type="molecule type" value="Genomic_DNA"/>
</dbReference>
<organism evidence="1">
    <name type="scientific">marine sediment metagenome</name>
    <dbReference type="NCBI Taxonomy" id="412755"/>
    <lineage>
        <taxon>unclassified sequences</taxon>
        <taxon>metagenomes</taxon>
        <taxon>ecological metagenomes</taxon>
    </lineage>
</organism>
<evidence type="ECO:0000313" key="1">
    <source>
        <dbReference type="EMBL" id="KKM74040.1"/>
    </source>
</evidence>
<sequence>MRVVDRRRVLPEVTIGLDKEETITLATILSKSELEKEFCRELLSRINVVLKDDDFREGKNV</sequence>
<gene>
    <name evidence="1" type="ORF">LCGC14_1404350</name>
</gene>
<proteinExistence type="predicted"/>
<dbReference type="AlphaFoldDB" id="A0A0F9MBJ3"/>
<reference evidence="1" key="1">
    <citation type="journal article" date="2015" name="Nature">
        <title>Complex archaea that bridge the gap between prokaryotes and eukaryotes.</title>
        <authorList>
            <person name="Spang A."/>
            <person name="Saw J.H."/>
            <person name="Jorgensen S.L."/>
            <person name="Zaremba-Niedzwiedzka K."/>
            <person name="Martijn J."/>
            <person name="Lind A.E."/>
            <person name="van Eijk R."/>
            <person name="Schleper C."/>
            <person name="Guy L."/>
            <person name="Ettema T.J."/>
        </authorList>
    </citation>
    <scope>NUCLEOTIDE SEQUENCE</scope>
</reference>
<name>A0A0F9MBJ3_9ZZZZ</name>
<protein>
    <submittedName>
        <fullName evidence="1">Uncharacterized protein</fullName>
    </submittedName>
</protein>
<accession>A0A0F9MBJ3</accession>
<comment type="caution">
    <text evidence="1">The sequence shown here is derived from an EMBL/GenBank/DDBJ whole genome shotgun (WGS) entry which is preliminary data.</text>
</comment>